<evidence type="ECO:0000256" key="4">
    <source>
        <dbReference type="ARBA" id="ARBA00009503"/>
    </source>
</evidence>
<sequence length="274" mass="30388">MQGFRVGNRELPIGKRTLVMGILNVTPDSFSDGGHYQTVERAFLHAKKLIDEGADLLDIGGESTRPGAEMVSLDEELERVIPVVKRITAEFDTPISIDTYKAQVAKEAVQSGAHIINDVWGAKKDPLMASVMSELDVPVILMHNREVPEYLDLIEDVKKDLQDSIQLVMQAGVKPDRIWLDPGIGFAKSLQENVWVMQHLDQLVKMGYPVLLGTSRKSMIGKILDLPPTERVEGTLATVGFGIQKGCQVMRVHDVQETVRFCRMMDALVSAPLD</sequence>
<feature type="domain" description="Pterin-binding" evidence="14">
    <location>
        <begin position="17"/>
        <end position="263"/>
    </location>
</feature>
<dbReference type="GO" id="GO:0046656">
    <property type="term" value="P:folic acid biosynthetic process"/>
    <property type="evidence" value="ECO:0007669"/>
    <property type="project" value="UniProtKB-KW"/>
</dbReference>
<evidence type="ECO:0000256" key="9">
    <source>
        <dbReference type="ARBA" id="ARBA00022842"/>
    </source>
</evidence>
<dbReference type="InterPro" id="IPR011005">
    <property type="entry name" value="Dihydropteroate_synth-like_sf"/>
</dbReference>
<dbReference type="GO" id="GO:0005829">
    <property type="term" value="C:cytosol"/>
    <property type="evidence" value="ECO:0007669"/>
    <property type="project" value="TreeGrafter"/>
</dbReference>
<dbReference type="GO" id="GO:0046654">
    <property type="term" value="P:tetrahydrofolate biosynthetic process"/>
    <property type="evidence" value="ECO:0007669"/>
    <property type="project" value="UniProtKB-UniPathway"/>
</dbReference>
<keyword evidence="8 13" id="KW-0479">Metal-binding</keyword>
<keyword evidence="16" id="KW-1185">Reference proteome</keyword>
<dbReference type="PANTHER" id="PTHR20941:SF1">
    <property type="entry name" value="FOLIC ACID SYNTHESIS PROTEIN FOL1"/>
    <property type="match status" value="1"/>
</dbReference>
<keyword evidence="7 13" id="KW-0808">Transferase</keyword>
<evidence type="ECO:0000256" key="10">
    <source>
        <dbReference type="ARBA" id="ARBA00022909"/>
    </source>
</evidence>
<dbReference type="InterPro" id="IPR006390">
    <property type="entry name" value="DHP_synth_dom"/>
</dbReference>
<dbReference type="FunFam" id="3.20.20.20:FF:000006">
    <property type="entry name" value="Dihydropteroate synthase"/>
    <property type="match status" value="1"/>
</dbReference>
<dbReference type="PROSITE" id="PS50972">
    <property type="entry name" value="PTERIN_BINDING"/>
    <property type="match status" value="1"/>
</dbReference>
<dbReference type="NCBIfam" id="TIGR01496">
    <property type="entry name" value="DHPS"/>
    <property type="match status" value="1"/>
</dbReference>
<evidence type="ECO:0000256" key="11">
    <source>
        <dbReference type="ARBA" id="ARBA00030193"/>
    </source>
</evidence>
<proteinExistence type="inferred from homology"/>
<dbReference type="SUPFAM" id="SSF51717">
    <property type="entry name" value="Dihydropteroate synthetase-like"/>
    <property type="match status" value="1"/>
</dbReference>
<evidence type="ECO:0000256" key="7">
    <source>
        <dbReference type="ARBA" id="ARBA00022679"/>
    </source>
</evidence>
<dbReference type="InterPro" id="IPR045031">
    <property type="entry name" value="DHP_synth-like"/>
</dbReference>
<evidence type="ECO:0000256" key="2">
    <source>
        <dbReference type="ARBA" id="ARBA00001946"/>
    </source>
</evidence>
<dbReference type="EMBL" id="SLXV01000026">
    <property type="protein sequence ID" value="TCP66229.1"/>
    <property type="molecule type" value="Genomic_DNA"/>
</dbReference>
<evidence type="ECO:0000256" key="13">
    <source>
        <dbReference type="RuleBase" id="RU361205"/>
    </source>
</evidence>
<dbReference type="AlphaFoldDB" id="A0A4R2RTK8"/>
<evidence type="ECO:0000256" key="8">
    <source>
        <dbReference type="ARBA" id="ARBA00022723"/>
    </source>
</evidence>
<comment type="similarity">
    <text evidence="4 13">Belongs to the DHPS family.</text>
</comment>
<comment type="cofactor">
    <cofactor evidence="2 13">
        <name>Mg(2+)</name>
        <dbReference type="ChEBI" id="CHEBI:18420"/>
    </cofactor>
</comment>
<evidence type="ECO:0000256" key="12">
    <source>
        <dbReference type="ARBA" id="ARBA00053449"/>
    </source>
</evidence>
<comment type="caution">
    <text evidence="15">The sequence shown here is derived from an EMBL/GenBank/DDBJ whole genome shotgun (WGS) entry which is preliminary data.</text>
</comment>
<dbReference type="RefSeq" id="WP_207896814.1">
    <property type="nucleotide sequence ID" value="NZ_SLXV01000026.1"/>
</dbReference>
<dbReference type="UniPathway" id="UPA00077">
    <property type="reaction ID" value="UER00156"/>
</dbReference>
<dbReference type="GO" id="GO:0046872">
    <property type="term" value="F:metal ion binding"/>
    <property type="evidence" value="ECO:0007669"/>
    <property type="project" value="UniProtKB-KW"/>
</dbReference>
<evidence type="ECO:0000313" key="15">
    <source>
        <dbReference type="EMBL" id="TCP66229.1"/>
    </source>
</evidence>
<evidence type="ECO:0000256" key="6">
    <source>
        <dbReference type="ARBA" id="ARBA00016919"/>
    </source>
</evidence>
<organism evidence="15 16">
    <name type="scientific">Baia soyae</name>
    <dbReference type="NCBI Taxonomy" id="1544746"/>
    <lineage>
        <taxon>Bacteria</taxon>
        <taxon>Bacillati</taxon>
        <taxon>Bacillota</taxon>
        <taxon>Bacilli</taxon>
        <taxon>Bacillales</taxon>
        <taxon>Thermoactinomycetaceae</taxon>
        <taxon>Baia</taxon>
    </lineage>
</organism>
<name>A0A4R2RTK8_9BACL</name>
<keyword evidence="10 13" id="KW-0289">Folate biosynthesis</keyword>
<gene>
    <name evidence="15" type="ORF">EDD57_12618</name>
</gene>
<accession>A0A4R2RTK8</accession>
<keyword evidence="9 13" id="KW-0460">Magnesium</keyword>
<dbReference type="PROSITE" id="PS00792">
    <property type="entry name" value="DHPS_1"/>
    <property type="match status" value="1"/>
</dbReference>
<evidence type="ECO:0000256" key="1">
    <source>
        <dbReference type="ARBA" id="ARBA00000012"/>
    </source>
</evidence>
<comment type="catalytic activity">
    <reaction evidence="1">
        <text>(7,8-dihydropterin-6-yl)methyl diphosphate + 4-aminobenzoate = 7,8-dihydropteroate + diphosphate</text>
        <dbReference type="Rhea" id="RHEA:19949"/>
        <dbReference type="ChEBI" id="CHEBI:17836"/>
        <dbReference type="ChEBI" id="CHEBI:17839"/>
        <dbReference type="ChEBI" id="CHEBI:33019"/>
        <dbReference type="ChEBI" id="CHEBI:72950"/>
        <dbReference type="EC" id="2.5.1.15"/>
    </reaction>
</comment>
<evidence type="ECO:0000256" key="3">
    <source>
        <dbReference type="ARBA" id="ARBA00004763"/>
    </source>
</evidence>
<comment type="pathway">
    <text evidence="3 13">Cofactor biosynthesis; tetrahydrofolate biosynthesis; 7,8-dihydrofolate from 2-amino-4-hydroxy-6-hydroxymethyl-7,8-dihydropteridine diphosphate and 4-aminobenzoate: step 1/2.</text>
</comment>
<comment type="function">
    <text evidence="12 13">Catalyzes the condensation of para-aminobenzoate (pABA) with 6-hydroxymethyl-7,8-dihydropterin diphosphate (DHPt-PP) to form 7,8-dihydropteroate (H2Pte), the immediate precursor of folate derivatives.</text>
</comment>
<dbReference type="CDD" id="cd00739">
    <property type="entry name" value="DHPS"/>
    <property type="match status" value="1"/>
</dbReference>
<evidence type="ECO:0000259" key="14">
    <source>
        <dbReference type="PROSITE" id="PS50972"/>
    </source>
</evidence>
<protein>
    <recommendedName>
        <fullName evidence="6 13">Dihydropteroate synthase</fullName>
        <shortName evidence="13">DHPS</shortName>
        <ecNumber evidence="5 13">2.5.1.15</ecNumber>
    </recommendedName>
    <alternativeName>
        <fullName evidence="11 13">Dihydropteroate pyrophosphorylase</fullName>
    </alternativeName>
</protein>
<reference evidence="15 16" key="1">
    <citation type="submission" date="2019-03" db="EMBL/GenBank/DDBJ databases">
        <title>Genomic Encyclopedia of Type Strains, Phase IV (KMG-IV): sequencing the most valuable type-strain genomes for metagenomic binning, comparative biology and taxonomic classification.</title>
        <authorList>
            <person name="Goeker M."/>
        </authorList>
    </citation>
    <scope>NUCLEOTIDE SEQUENCE [LARGE SCALE GENOMIC DNA]</scope>
    <source>
        <strain evidence="15 16">DSM 46831</strain>
    </source>
</reference>
<dbReference type="InterPro" id="IPR000489">
    <property type="entry name" value="Pterin-binding_dom"/>
</dbReference>
<evidence type="ECO:0000313" key="16">
    <source>
        <dbReference type="Proteomes" id="UP000294746"/>
    </source>
</evidence>
<dbReference type="PROSITE" id="PS00793">
    <property type="entry name" value="DHPS_2"/>
    <property type="match status" value="1"/>
</dbReference>
<dbReference type="Proteomes" id="UP000294746">
    <property type="component" value="Unassembled WGS sequence"/>
</dbReference>
<dbReference type="EC" id="2.5.1.15" evidence="5 13"/>
<dbReference type="PANTHER" id="PTHR20941">
    <property type="entry name" value="FOLATE SYNTHESIS PROTEINS"/>
    <property type="match status" value="1"/>
</dbReference>
<evidence type="ECO:0000256" key="5">
    <source>
        <dbReference type="ARBA" id="ARBA00012458"/>
    </source>
</evidence>
<dbReference type="Pfam" id="PF00809">
    <property type="entry name" value="Pterin_bind"/>
    <property type="match status" value="1"/>
</dbReference>
<dbReference type="GO" id="GO:0004156">
    <property type="term" value="F:dihydropteroate synthase activity"/>
    <property type="evidence" value="ECO:0007669"/>
    <property type="project" value="UniProtKB-EC"/>
</dbReference>
<dbReference type="Gene3D" id="3.20.20.20">
    <property type="entry name" value="Dihydropteroate synthase-like"/>
    <property type="match status" value="1"/>
</dbReference>